<reference evidence="9 10" key="1">
    <citation type="journal article" date="2019" name="Nat. Ecol. Evol.">
        <title>Megaphylogeny resolves global patterns of mushroom evolution.</title>
        <authorList>
            <person name="Varga T."/>
            <person name="Krizsan K."/>
            <person name="Foldi C."/>
            <person name="Dima B."/>
            <person name="Sanchez-Garcia M."/>
            <person name="Sanchez-Ramirez S."/>
            <person name="Szollosi G.J."/>
            <person name="Szarkandi J.G."/>
            <person name="Papp V."/>
            <person name="Albert L."/>
            <person name="Andreopoulos W."/>
            <person name="Angelini C."/>
            <person name="Antonin V."/>
            <person name="Barry K.W."/>
            <person name="Bougher N.L."/>
            <person name="Buchanan P."/>
            <person name="Buyck B."/>
            <person name="Bense V."/>
            <person name="Catcheside P."/>
            <person name="Chovatia M."/>
            <person name="Cooper J."/>
            <person name="Damon W."/>
            <person name="Desjardin D."/>
            <person name="Finy P."/>
            <person name="Geml J."/>
            <person name="Haridas S."/>
            <person name="Hughes K."/>
            <person name="Justo A."/>
            <person name="Karasinski D."/>
            <person name="Kautmanova I."/>
            <person name="Kiss B."/>
            <person name="Kocsube S."/>
            <person name="Kotiranta H."/>
            <person name="LaButti K.M."/>
            <person name="Lechner B.E."/>
            <person name="Liimatainen K."/>
            <person name="Lipzen A."/>
            <person name="Lukacs Z."/>
            <person name="Mihaltcheva S."/>
            <person name="Morgado L.N."/>
            <person name="Niskanen T."/>
            <person name="Noordeloos M.E."/>
            <person name="Ohm R.A."/>
            <person name="Ortiz-Santana B."/>
            <person name="Ovrebo C."/>
            <person name="Racz N."/>
            <person name="Riley R."/>
            <person name="Savchenko A."/>
            <person name="Shiryaev A."/>
            <person name="Soop K."/>
            <person name="Spirin V."/>
            <person name="Szebenyi C."/>
            <person name="Tomsovsky M."/>
            <person name="Tulloss R.E."/>
            <person name="Uehling J."/>
            <person name="Grigoriev I.V."/>
            <person name="Vagvolgyi C."/>
            <person name="Papp T."/>
            <person name="Martin F.M."/>
            <person name="Miettinen O."/>
            <person name="Hibbett D.S."/>
            <person name="Nagy L.G."/>
        </authorList>
    </citation>
    <scope>NUCLEOTIDE SEQUENCE [LARGE SCALE GENOMIC DNA]</scope>
    <source>
        <strain evidence="9 10">OMC1185</strain>
    </source>
</reference>
<dbReference type="GO" id="GO:0005684">
    <property type="term" value="C:U2-type spliceosomal complex"/>
    <property type="evidence" value="ECO:0007669"/>
    <property type="project" value="TreeGrafter"/>
</dbReference>
<feature type="region of interest" description="Disordered" evidence="7">
    <location>
        <begin position="98"/>
        <end position="137"/>
    </location>
</feature>
<dbReference type="Pfam" id="PF00076">
    <property type="entry name" value="RRM_1"/>
    <property type="match status" value="2"/>
</dbReference>
<evidence type="ECO:0000256" key="2">
    <source>
        <dbReference type="ARBA" id="ARBA00022664"/>
    </source>
</evidence>
<sequence length="413" mass="46364">MSRDASSSSLGVTRAPPAVLSFTTPEQQAAAFNADPNAYFDQESGTWRYENEDGSELEWDAKKRAWVPLVDEDVFKNHQAAYSVAGVDELAPAAPILAREKKRKKREEVDDGPYLGPTAKRNKKKDGQPAERKSKNTAVYVTGLPPDTEFEEIHERFSKFGLIEEDDQGEPKIKMYAREDGSFNGEALVVYFKEDSVTLALNILDDAELRLGDGSTRMRVQKADFKHKAGEDGGAGNGEKPVERKTVDRKRATRRITKMQKKLEEWDDEEEGFGPLLDKNDKTEAANKNSRVVVLKRMFTLQELQEDASLLLDLKEDVREECSSLGEVTNVVLYDNEPEGIMTVKFRDPLSAQACVLKMNGRFFAGRRIEAALYSGRQRFKKGGAGDDYEGGGEEAEKKRLAEFEQWLLTEGD</sequence>
<keyword evidence="5" id="KW-0508">mRNA splicing</keyword>
<evidence type="ECO:0000256" key="1">
    <source>
        <dbReference type="ARBA" id="ARBA00007747"/>
    </source>
</evidence>
<evidence type="ECO:0000259" key="8">
    <source>
        <dbReference type="PROSITE" id="PS50102"/>
    </source>
</evidence>
<feature type="compositionally biased region" description="Basic and acidic residues" evidence="7">
    <location>
        <begin position="125"/>
        <end position="134"/>
    </location>
</feature>
<dbReference type="CDD" id="cd12281">
    <property type="entry name" value="RRM1_TatSF1_like"/>
    <property type="match status" value="1"/>
</dbReference>
<dbReference type="FunFam" id="3.30.70.330:FF:000105">
    <property type="entry name" value="HIV Tat-specific factor 1 homolog"/>
    <property type="match status" value="1"/>
</dbReference>
<keyword evidence="4 6" id="KW-0694">RNA-binding</keyword>
<dbReference type="Proteomes" id="UP000305948">
    <property type="component" value="Unassembled WGS sequence"/>
</dbReference>
<comment type="similarity">
    <text evidence="1">Belongs to the HTATSF1 family.</text>
</comment>
<dbReference type="PANTHER" id="PTHR15608:SF0">
    <property type="entry name" value="HIV TAT-SPECIFIC FACTOR 1"/>
    <property type="match status" value="1"/>
</dbReference>
<dbReference type="PANTHER" id="PTHR15608">
    <property type="entry name" value="SPLICING FACTOR U2AF-ASSOCIATED PROTEIN 2"/>
    <property type="match status" value="1"/>
</dbReference>
<feature type="compositionally biased region" description="Basic and acidic residues" evidence="7">
    <location>
        <begin position="240"/>
        <end position="250"/>
    </location>
</feature>
<keyword evidence="10" id="KW-1185">Reference proteome</keyword>
<evidence type="ECO:0000256" key="5">
    <source>
        <dbReference type="ARBA" id="ARBA00023187"/>
    </source>
</evidence>
<evidence type="ECO:0000313" key="9">
    <source>
        <dbReference type="EMBL" id="TFK54326.1"/>
    </source>
</evidence>
<evidence type="ECO:0000313" key="10">
    <source>
        <dbReference type="Proteomes" id="UP000305948"/>
    </source>
</evidence>
<proteinExistence type="inferred from homology"/>
<dbReference type="PROSITE" id="PS50102">
    <property type="entry name" value="RRM"/>
    <property type="match status" value="1"/>
</dbReference>
<dbReference type="GO" id="GO:0003723">
    <property type="term" value="F:RNA binding"/>
    <property type="evidence" value="ECO:0007669"/>
    <property type="project" value="UniProtKB-UniRule"/>
</dbReference>
<keyword evidence="3" id="KW-0677">Repeat</keyword>
<evidence type="ECO:0000256" key="6">
    <source>
        <dbReference type="PROSITE-ProRule" id="PRU00176"/>
    </source>
</evidence>
<dbReference type="InterPro" id="IPR000504">
    <property type="entry name" value="RRM_dom"/>
</dbReference>
<dbReference type="EMBL" id="ML213506">
    <property type="protein sequence ID" value="TFK54326.1"/>
    <property type="molecule type" value="Genomic_DNA"/>
</dbReference>
<dbReference type="AlphaFoldDB" id="A0A5C3ND25"/>
<dbReference type="GO" id="GO:0000398">
    <property type="term" value="P:mRNA splicing, via spliceosome"/>
    <property type="evidence" value="ECO:0007669"/>
    <property type="project" value="InterPro"/>
</dbReference>
<dbReference type="OrthoDB" id="10258585at2759"/>
<dbReference type="SUPFAM" id="SSF54928">
    <property type="entry name" value="RNA-binding domain, RBD"/>
    <property type="match status" value="2"/>
</dbReference>
<feature type="domain" description="RRM" evidence="8">
    <location>
        <begin position="137"/>
        <end position="225"/>
    </location>
</feature>
<dbReference type="InterPro" id="IPR034392">
    <property type="entry name" value="TatSF1-like_RRM1"/>
</dbReference>
<feature type="region of interest" description="Disordered" evidence="7">
    <location>
        <begin position="225"/>
        <end position="254"/>
    </location>
</feature>
<accession>A0A5C3ND25</accession>
<gene>
    <name evidence="9" type="ORF">OE88DRAFT_1654950</name>
</gene>
<dbReference type="InterPro" id="IPR034393">
    <property type="entry name" value="TatSF1-like"/>
</dbReference>
<keyword evidence="2" id="KW-0507">mRNA processing</keyword>
<evidence type="ECO:0000256" key="3">
    <source>
        <dbReference type="ARBA" id="ARBA00022737"/>
    </source>
</evidence>
<dbReference type="InterPro" id="IPR035979">
    <property type="entry name" value="RBD_domain_sf"/>
</dbReference>
<organism evidence="9 10">
    <name type="scientific">Heliocybe sulcata</name>
    <dbReference type="NCBI Taxonomy" id="5364"/>
    <lineage>
        <taxon>Eukaryota</taxon>
        <taxon>Fungi</taxon>
        <taxon>Dikarya</taxon>
        <taxon>Basidiomycota</taxon>
        <taxon>Agaricomycotina</taxon>
        <taxon>Agaricomycetes</taxon>
        <taxon>Gloeophyllales</taxon>
        <taxon>Gloeophyllaceae</taxon>
        <taxon>Heliocybe</taxon>
    </lineage>
</organism>
<dbReference type="GO" id="GO:0005686">
    <property type="term" value="C:U2 snRNP"/>
    <property type="evidence" value="ECO:0007669"/>
    <property type="project" value="TreeGrafter"/>
</dbReference>
<dbReference type="InterPro" id="IPR012677">
    <property type="entry name" value="Nucleotide-bd_a/b_plait_sf"/>
</dbReference>
<dbReference type="CDD" id="cd12285">
    <property type="entry name" value="RRM3_RBM39_like"/>
    <property type="match status" value="1"/>
</dbReference>
<name>A0A5C3ND25_9AGAM</name>
<dbReference type="SMART" id="SM00360">
    <property type="entry name" value="RRM"/>
    <property type="match status" value="2"/>
</dbReference>
<evidence type="ECO:0000256" key="7">
    <source>
        <dbReference type="SAM" id="MobiDB-lite"/>
    </source>
</evidence>
<protein>
    <recommendedName>
        <fullName evidence="8">RRM domain-containing protein</fullName>
    </recommendedName>
</protein>
<dbReference type="Gene3D" id="3.30.70.330">
    <property type="match status" value="2"/>
</dbReference>
<evidence type="ECO:0000256" key="4">
    <source>
        <dbReference type="ARBA" id="ARBA00022884"/>
    </source>
</evidence>
<dbReference type="STRING" id="5364.A0A5C3ND25"/>